<name>A0ABM1JTA7_GEKJA</name>
<feature type="domain" description="Golgi associated RAB2 interactor protein-like Rab2B-binding" evidence="2">
    <location>
        <begin position="75"/>
        <end position="132"/>
    </location>
</feature>
<reference evidence="4" key="1">
    <citation type="submission" date="2025-08" db="UniProtKB">
        <authorList>
            <consortium name="RefSeq"/>
        </authorList>
    </citation>
    <scope>IDENTIFICATION</scope>
</reference>
<dbReference type="GeneID" id="107108707"/>
<dbReference type="PANTHER" id="PTHR22574">
    <property type="match status" value="1"/>
</dbReference>
<evidence type="ECO:0000259" key="2">
    <source>
        <dbReference type="Pfam" id="PF12480"/>
    </source>
</evidence>
<dbReference type="PANTHER" id="PTHR22574:SF12">
    <property type="entry name" value="GOLGI-ASSOCIATED RAB2 INTERACTOR PROTEIN 5B"/>
    <property type="match status" value="1"/>
</dbReference>
<protein>
    <submittedName>
        <fullName evidence="4">Protein FAM71E1-like</fullName>
    </submittedName>
</protein>
<evidence type="ECO:0000313" key="4">
    <source>
        <dbReference type="RefSeq" id="XP_015264694.1"/>
    </source>
</evidence>
<evidence type="ECO:0000256" key="1">
    <source>
        <dbReference type="ARBA" id="ARBA00038379"/>
    </source>
</evidence>
<proteinExistence type="inferred from homology"/>
<dbReference type="RefSeq" id="XP_015264694.1">
    <property type="nucleotide sequence ID" value="XM_015409208.1"/>
</dbReference>
<dbReference type="Pfam" id="PF12480">
    <property type="entry name" value="GARIL_Rab2_bd"/>
    <property type="match status" value="1"/>
</dbReference>
<organism evidence="3 4">
    <name type="scientific">Gekko japonicus</name>
    <name type="common">Schlegel's Japanese gecko</name>
    <dbReference type="NCBI Taxonomy" id="146911"/>
    <lineage>
        <taxon>Eukaryota</taxon>
        <taxon>Metazoa</taxon>
        <taxon>Chordata</taxon>
        <taxon>Craniata</taxon>
        <taxon>Vertebrata</taxon>
        <taxon>Euteleostomi</taxon>
        <taxon>Lepidosauria</taxon>
        <taxon>Squamata</taxon>
        <taxon>Bifurcata</taxon>
        <taxon>Gekkota</taxon>
        <taxon>Gekkonidae</taxon>
        <taxon>Gekkoninae</taxon>
        <taxon>Gekko</taxon>
    </lineage>
</organism>
<comment type="similarity">
    <text evidence="1">Belongs to the GARIN family.</text>
</comment>
<dbReference type="InterPro" id="IPR022168">
    <property type="entry name" value="GARIL-like_Rab2B-bd"/>
</dbReference>
<accession>A0ABM1JTA7</accession>
<dbReference type="Proteomes" id="UP000694871">
    <property type="component" value="Unplaced"/>
</dbReference>
<sequence length="176" mass="20199">MGDLQKCLAGGEYDELKDCPLYESNFVQVTRSGEVANRVTVGIAASSRSLELPDLMLLARPEKYGERGHTFLLPTRLLPLKFVRISIHDRTRYQLKVRLASGRLFYLQLLVRPPELDNVFGQWIRLLYCLHVCQPAFLSYPHRAVTRRSSYASCSFPPQESKILNEDPFLVRCRSP</sequence>
<evidence type="ECO:0000313" key="3">
    <source>
        <dbReference type="Proteomes" id="UP000694871"/>
    </source>
</evidence>
<keyword evidence="3" id="KW-1185">Reference proteome</keyword>
<gene>
    <name evidence="4" type="primary">LOC107108707</name>
</gene>